<keyword evidence="2" id="KW-1185">Reference proteome</keyword>
<gene>
    <name evidence="1" type="ORF">BO66DRAFT_443699</name>
</gene>
<organism evidence="1 2">
    <name type="scientific">Aspergillus aculeatinus CBS 121060</name>
    <dbReference type="NCBI Taxonomy" id="1448322"/>
    <lineage>
        <taxon>Eukaryota</taxon>
        <taxon>Fungi</taxon>
        <taxon>Dikarya</taxon>
        <taxon>Ascomycota</taxon>
        <taxon>Pezizomycotina</taxon>
        <taxon>Eurotiomycetes</taxon>
        <taxon>Eurotiomycetidae</taxon>
        <taxon>Eurotiales</taxon>
        <taxon>Aspergillaceae</taxon>
        <taxon>Aspergillus</taxon>
        <taxon>Aspergillus subgen. Circumdati</taxon>
    </lineage>
</organism>
<reference evidence="1" key="1">
    <citation type="submission" date="2018-02" db="EMBL/GenBank/DDBJ databases">
        <title>The genomes of Aspergillus section Nigri reveals drivers in fungal speciation.</title>
        <authorList>
            <consortium name="DOE Joint Genome Institute"/>
            <person name="Vesth T.C."/>
            <person name="Nybo J."/>
            <person name="Theobald S."/>
            <person name="Brandl J."/>
            <person name="Frisvad J.C."/>
            <person name="Nielsen K.F."/>
            <person name="Lyhne E.K."/>
            <person name="Kogle M.E."/>
            <person name="Kuo A."/>
            <person name="Riley R."/>
            <person name="Clum A."/>
            <person name="Nolan M."/>
            <person name="Lipzen A."/>
            <person name="Salamov A."/>
            <person name="Henrissat B."/>
            <person name="Wiebenga A."/>
            <person name="De vries R.P."/>
            <person name="Grigoriev I.V."/>
            <person name="Mortensen U.H."/>
            <person name="Andersen M.R."/>
            <person name="Baker S.E."/>
        </authorList>
    </citation>
    <scope>NUCLEOTIDE SEQUENCE</scope>
    <source>
        <strain evidence="1">CBS 121060</strain>
    </source>
</reference>
<evidence type="ECO:0000313" key="1">
    <source>
        <dbReference type="EMBL" id="RAH64770.1"/>
    </source>
</evidence>
<protein>
    <submittedName>
        <fullName evidence="1">O-methyltransferase</fullName>
    </submittedName>
</protein>
<sequence>MTRRALEQLVDTIAENGEILKQQVRREDHDSLGSCLADPCRMNGDASKARLAVIDASKRLVRLVTGPYDLFYDMMSEVFQVGAIRALMNFGIPQLIPLHEPLAAIVLELLSGLGRDPLRRLIRYTASYGFLQEVEPEMFGHTPPSALCVHDPVATRSCMWNLNVTFPVASKIYEGLKVDPVVYASREKQITNIWDYHRSYPKLELGFHDYINATTRSAYYSSLHTVRGFDWLSVHTVVDIGGSSGHVSMALTEAYPHLHCIVEDLPDVISESRQTLPPAYADKVEYLAHSFFEPQPVASADCFLLRFVLHNWLDEDVCRIIANLSPALRPGVWVLIADIVVPEIGSSSGQVEAIVRYMDCRMLALLGGRERTKNDIVALVQGVDTRLVWKSCTHPEGSVASFLAFQCV</sequence>
<proteinExistence type="predicted"/>
<dbReference type="EMBL" id="KZ825006">
    <property type="protein sequence ID" value="RAH64770.1"/>
    <property type="molecule type" value="Genomic_DNA"/>
</dbReference>
<evidence type="ECO:0000313" key="2">
    <source>
        <dbReference type="Proteomes" id="UP000249661"/>
    </source>
</evidence>
<dbReference type="Proteomes" id="UP000249661">
    <property type="component" value="Unassembled WGS sequence"/>
</dbReference>
<accession>A0ACD1GU22</accession>
<name>A0ACD1GU22_9EURO</name>